<accession>A0A2P5BVG8</accession>
<sequence>MASRCHISLGSGGTAVPHKWHCSATIRTLWCRGATNWHRGTTNRVLENFLGPF</sequence>
<dbReference type="AlphaFoldDB" id="A0A2P5BVG8"/>
<organism evidence="1 2">
    <name type="scientific">Trema orientale</name>
    <name type="common">Charcoal tree</name>
    <name type="synonym">Celtis orientalis</name>
    <dbReference type="NCBI Taxonomy" id="63057"/>
    <lineage>
        <taxon>Eukaryota</taxon>
        <taxon>Viridiplantae</taxon>
        <taxon>Streptophyta</taxon>
        <taxon>Embryophyta</taxon>
        <taxon>Tracheophyta</taxon>
        <taxon>Spermatophyta</taxon>
        <taxon>Magnoliopsida</taxon>
        <taxon>eudicotyledons</taxon>
        <taxon>Gunneridae</taxon>
        <taxon>Pentapetalae</taxon>
        <taxon>rosids</taxon>
        <taxon>fabids</taxon>
        <taxon>Rosales</taxon>
        <taxon>Cannabaceae</taxon>
        <taxon>Trema</taxon>
    </lineage>
</organism>
<comment type="caution">
    <text evidence="1">The sequence shown here is derived from an EMBL/GenBank/DDBJ whole genome shotgun (WGS) entry which is preliminary data.</text>
</comment>
<gene>
    <name evidence="1" type="ORF">TorRG33x02_307390</name>
</gene>
<evidence type="ECO:0000313" key="2">
    <source>
        <dbReference type="Proteomes" id="UP000237000"/>
    </source>
</evidence>
<dbReference type="EMBL" id="JXTC01000453">
    <property type="protein sequence ID" value="PON52781.1"/>
    <property type="molecule type" value="Genomic_DNA"/>
</dbReference>
<name>A0A2P5BVG8_TREOI</name>
<protein>
    <submittedName>
        <fullName evidence="1">Uncharacterized protein</fullName>
    </submittedName>
</protein>
<evidence type="ECO:0000313" key="1">
    <source>
        <dbReference type="EMBL" id="PON52781.1"/>
    </source>
</evidence>
<dbReference type="Proteomes" id="UP000237000">
    <property type="component" value="Unassembled WGS sequence"/>
</dbReference>
<proteinExistence type="predicted"/>
<reference evidence="2" key="1">
    <citation type="submission" date="2016-06" db="EMBL/GenBank/DDBJ databases">
        <title>Parallel loss of symbiosis genes in relatives of nitrogen-fixing non-legume Parasponia.</title>
        <authorList>
            <person name="Van Velzen R."/>
            <person name="Holmer R."/>
            <person name="Bu F."/>
            <person name="Rutten L."/>
            <person name="Van Zeijl A."/>
            <person name="Liu W."/>
            <person name="Santuari L."/>
            <person name="Cao Q."/>
            <person name="Sharma T."/>
            <person name="Shen D."/>
            <person name="Roswanjaya Y."/>
            <person name="Wardhani T."/>
            <person name="Kalhor M.S."/>
            <person name="Jansen J."/>
            <person name="Van den Hoogen J."/>
            <person name="Gungor B."/>
            <person name="Hartog M."/>
            <person name="Hontelez J."/>
            <person name="Verver J."/>
            <person name="Yang W.-C."/>
            <person name="Schijlen E."/>
            <person name="Repin R."/>
            <person name="Schilthuizen M."/>
            <person name="Schranz E."/>
            <person name="Heidstra R."/>
            <person name="Miyata K."/>
            <person name="Fedorova E."/>
            <person name="Kohlen W."/>
            <person name="Bisseling T."/>
            <person name="Smit S."/>
            <person name="Geurts R."/>
        </authorList>
    </citation>
    <scope>NUCLEOTIDE SEQUENCE [LARGE SCALE GENOMIC DNA]</scope>
    <source>
        <strain evidence="2">cv. RG33-2</strain>
    </source>
</reference>
<dbReference type="InParanoid" id="A0A2P5BVG8"/>
<keyword evidence="2" id="KW-1185">Reference proteome</keyword>